<dbReference type="Proteomes" id="UP001409291">
    <property type="component" value="Unassembled WGS sequence"/>
</dbReference>
<dbReference type="Gene3D" id="1.10.260.40">
    <property type="entry name" value="lambda repressor-like DNA-binding domains"/>
    <property type="match status" value="1"/>
</dbReference>
<evidence type="ECO:0000313" key="4">
    <source>
        <dbReference type="Proteomes" id="UP001409291"/>
    </source>
</evidence>
<evidence type="ECO:0000256" key="1">
    <source>
        <dbReference type="ARBA" id="ARBA00023125"/>
    </source>
</evidence>
<dbReference type="PANTHER" id="PTHR46558">
    <property type="entry name" value="TRACRIPTIONAL REGULATORY PROTEIN-RELATED-RELATED"/>
    <property type="match status" value="1"/>
</dbReference>
<dbReference type="EMBL" id="JBDJNQ010000011">
    <property type="protein sequence ID" value="MEN5379667.1"/>
    <property type="molecule type" value="Genomic_DNA"/>
</dbReference>
<organism evidence="3 4">
    <name type="scientific">Sphingobacterium kitahiroshimense</name>
    <dbReference type="NCBI Taxonomy" id="470446"/>
    <lineage>
        <taxon>Bacteria</taxon>
        <taxon>Pseudomonadati</taxon>
        <taxon>Bacteroidota</taxon>
        <taxon>Sphingobacteriia</taxon>
        <taxon>Sphingobacteriales</taxon>
        <taxon>Sphingobacteriaceae</taxon>
        <taxon>Sphingobacterium</taxon>
    </lineage>
</organism>
<evidence type="ECO:0000313" key="3">
    <source>
        <dbReference type="EMBL" id="MEN5379667.1"/>
    </source>
</evidence>
<dbReference type="PROSITE" id="PS50943">
    <property type="entry name" value="HTH_CROC1"/>
    <property type="match status" value="1"/>
</dbReference>
<name>A0ABV0BYG2_9SPHI</name>
<dbReference type="Pfam" id="PF01381">
    <property type="entry name" value="HTH_3"/>
    <property type="match status" value="1"/>
</dbReference>
<keyword evidence="4" id="KW-1185">Reference proteome</keyword>
<accession>A0ABV0BYG2</accession>
<dbReference type="CDD" id="cd00093">
    <property type="entry name" value="HTH_XRE"/>
    <property type="match status" value="1"/>
</dbReference>
<dbReference type="SUPFAM" id="SSF47413">
    <property type="entry name" value="lambda repressor-like DNA-binding domains"/>
    <property type="match status" value="1"/>
</dbReference>
<dbReference type="RefSeq" id="WP_037528090.1">
    <property type="nucleotide sequence ID" value="NZ_JBDJLH010000001.1"/>
</dbReference>
<dbReference type="PANTHER" id="PTHR46558:SF13">
    <property type="entry name" value="HTH-TYPE TRANSCRIPTIONAL REGULATOR IMMR"/>
    <property type="match status" value="1"/>
</dbReference>
<feature type="domain" description="HTH cro/C1-type" evidence="2">
    <location>
        <begin position="11"/>
        <end position="66"/>
    </location>
</feature>
<dbReference type="InterPro" id="IPR010982">
    <property type="entry name" value="Lambda_DNA-bd_dom_sf"/>
</dbReference>
<comment type="caution">
    <text evidence="3">The sequence shown here is derived from an EMBL/GenBank/DDBJ whole genome shotgun (WGS) entry which is preliminary data.</text>
</comment>
<sequence>MSTLSILSDNIRYLRMQIPGLTQGKIAAELAVTRDSYAKYEIGKTAPPLDVLLALSRYFQVSTDQLLTVDLRKYKLQEV</sequence>
<keyword evidence="1" id="KW-0238">DNA-binding</keyword>
<dbReference type="SMART" id="SM00530">
    <property type="entry name" value="HTH_XRE"/>
    <property type="match status" value="1"/>
</dbReference>
<proteinExistence type="predicted"/>
<gene>
    <name evidence="3" type="ORF">ABE541_20530</name>
</gene>
<dbReference type="InterPro" id="IPR001387">
    <property type="entry name" value="Cro/C1-type_HTH"/>
</dbReference>
<protein>
    <submittedName>
        <fullName evidence="3">Helix-turn-helix transcriptional regulator</fullName>
    </submittedName>
</protein>
<reference evidence="3 4" key="1">
    <citation type="submission" date="2024-04" db="EMBL/GenBank/DDBJ databases">
        <title>WGS of bacteria from Torrens River.</title>
        <authorList>
            <person name="Wyrsch E.R."/>
            <person name="Drigo B."/>
        </authorList>
    </citation>
    <scope>NUCLEOTIDE SEQUENCE [LARGE SCALE GENOMIC DNA]</scope>
    <source>
        <strain evidence="3 4">TWI391</strain>
    </source>
</reference>
<evidence type="ECO:0000259" key="2">
    <source>
        <dbReference type="PROSITE" id="PS50943"/>
    </source>
</evidence>